<dbReference type="Proteomes" id="UP000320513">
    <property type="component" value="Unassembled WGS sequence"/>
</dbReference>
<evidence type="ECO:0000313" key="4">
    <source>
        <dbReference type="EMBL" id="TVS89169.1"/>
    </source>
</evidence>
<reference evidence="4 5" key="1">
    <citation type="submission" date="2019-07" db="EMBL/GenBank/DDBJ databases">
        <title>New Mycobacterium species.</title>
        <authorList>
            <person name="Tortoli E."/>
            <person name="Ghielmetti G."/>
            <person name="Friedel U."/>
            <person name="Trovato A."/>
        </authorList>
    </citation>
    <scope>NUCLEOTIDE SEQUENCE [LARGE SCALE GENOMIC DNA]</scope>
    <source>
        <strain evidence="4 5">16-83</strain>
    </source>
</reference>
<dbReference type="AlphaFoldDB" id="A0A557XT77"/>
<dbReference type="Pfam" id="PF09167">
    <property type="entry name" value="DUF1942"/>
    <property type="match status" value="1"/>
</dbReference>
<feature type="domain" description="MPT63-like" evidence="3">
    <location>
        <begin position="37"/>
        <end position="160"/>
    </location>
</feature>
<proteinExistence type="predicted"/>
<evidence type="ECO:0000256" key="2">
    <source>
        <dbReference type="SAM" id="SignalP"/>
    </source>
</evidence>
<dbReference type="SUPFAM" id="SSF81982">
    <property type="entry name" value="Antigen MPT63/MPB63 (immunoprotective extracellular protein)"/>
    <property type="match status" value="1"/>
</dbReference>
<name>A0A557XT77_9MYCO</name>
<organism evidence="4 5">
    <name type="scientific">Mycobacterium helveticum</name>
    <dbReference type="NCBI Taxonomy" id="2592811"/>
    <lineage>
        <taxon>Bacteria</taxon>
        <taxon>Bacillati</taxon>
        <taxon>Actinomycetota</taxon>
        <taxon>Actinomycetes</taxon>
        <taxon>Mycobacteriales</taxon>
        <taxon>Mycobacteriaceae</taxon>
        <taxon>Mycobacterium</taxon>
    </lineage>
</organism>
<keyword evidence="1 2" id="KW-0732">Signal</keyword>
<protein>
    <submittedName>
        <fullName evidence="4">DUF1942 domain-containing protein</fullName>
    </submittedName>
</protein>
<keyword evidence="5" id="KW-1185">Reference proteome</keyword>
<sequence length="164" mass="16705">MKFTTSAATTAAKTAVAAGAIAAASVFTAATASAAPPTVQGFGTSEKLVDGPLVTAYSVNNLHATNTVIPGYTPKGKLYQADITATADGGTVTPLVSDFNARSADGQTYRVIDNVPTPNGLSPAPILQGQQSSGRLYFDVTGQPPNGVVYNDGVQDVLIWTSNV</sequence>
<dbReference type="Gene3D" id="2.60.40.1240">
    <property type="match status" value="1"/>
</dbReference>
<comment type="caution">
    <text evidence="4">The sequence shown here is derived from an EMBL/GenBank/DDBJ whole genome shotgun (WGS) entry which is preliminary data.</text>
</comment>
<dbReference type="RefSeq" id="WP_144951896.1">
    <property type="nucleotide sequence ID" value="NZ_VMQU01000045.1"/>
</dbReference>
<evidence type="ECO:0000256" key="1">
    <source>
        <dbReference type="ARBA" id="ARBA00022729"/>
    </source>
</evidence>
<accession>A0A557XT77</accession>
<dbReference type="InterPro" id="IPR015250">
    <property type="entry name" value="MPT63-like"/>
</dbReference>
<evidence type="ECO:0000259" key="3">
    <source>
        <dbReference type="Pfam" id="PF09167"/>
    </source>
</evidence>
<dbReference type="GO" id="GO:0005615">
    <property type="term" value="C:extracellular space"/>
    <property type="evidence" value="ECO:0007669"/>
    <property type="project" value="InterPro"/>
</dbReference>
<dbReference type="OrthoDB" id="4762478at2"/>
<dbReference type="EMBL" id="VMQU01000045">
    <property type="protein sequence ID" value="TVS89169.1"/>
    <property type="molecule type" value="Genomic_DNA"/>
</dbReference>
<feature type="chain" id="PRO_5022190122" evidence="2">
    <location>
        <begin position="35"/>
        <end position="164"/>
    </location>
</feature>
<evidence type="ECO:0000313" key="5">
    <source>
        <dbReference type="Proteomes" id="UP000320513"/>
    </source>
</evidence>
<gene>
    <name evidence="4" type="ORF">FPZ47_12505</name>
</gene>
<dbReference type="InterPro" id="IPR029050">
    <property type="entry name" value="Immunoprotect_excell_Ig-like"/>
</dbReference>
<feature type="signal peptide" evidence="2">
    <location>
        <begin position="1"/>
        <end position="34"/>
    </location>
</feature>